<dbReference type="EMBL" id="MEWX01000014">
    <property type="protein sequence ID" value="OGC80717.1"/>
    <property type="molecule type" value="Genomic_DNA"/>
</dbReference>
<dbReference type="GO" id="GO:0016301">
    <property type="term" value="F:kinase activity"/>
    <property type="evidence" value="ECO:0007669"/>
    <property type="project" value="InterPro"/>
</dbReference>
<dbReference type="InterPro" id="IPR006440">
    <property type="entry name" value="Doc"/>
</dbReference>
<dbReference type="NCBIfam" id="TIGR01550">
    <property type="entry name" value="DOC_P1"/>
    <property type="match status" value="1"/>
</dbReference>
<comment type="caution">
    <text evidence="2">The sequence shown here is derived from an EMBL/GenBank/DDBJ whole genome shotgun (WGS) entry which is preliminary data.</text>
</comment>
<name>A0A1F4XG92_9BACT</name>
<accession>A0A1F4XG92</accession>
<dbReference type="InterPro" id="IPR053737">
    <property type="entry name" value="Type_II_TA_Toxin"/>
</dbReference>
<dbReference type="STRING" id="1797243.A2943_02405"/>
<dbReference type="PROSITE" id="PS51459">
    <property type="entry name" value="FIDO"/>
    <property type="match status" value="1"/>
</dbReference>
<dbReference type="InterPro" id="IPR036597">
    <property type="entry name" value="Fido-like_dom_sf"/>
</dbReference>
<dbReference type="Pfam" id="PF02661">
    <property type="entry name" value="Fic"/>
    <property type="match status" value="1"/>
</dbReference>
<dbReference type="Gene3D" id="1.20.120.1870">
    <property type="entry name" value="Fic/DOC protein, Fido domain"/>
    <property type="match status" value="1"/>
</dbReference>
<dbReference type="PANTHER" id="PTHR39426">
    <property type="entry name" value="HOMOLOGY TO DEATH-ON-CURING PROTEIN OF PHAGE P1"/>
    <property type="match status" value="1"/>
</dbReference>
<evidence type="ECO:0000313" key="2">
    <source>
        <dbReference type="EMBL" id="OGC80717.1"/>
    </source>
</evidence>
<dbReference type="SUPFAM" id="SSF140931">
    <property type="entry name" value="Fic-like"/>
    <property type="match status" value="1"/>
</dbReference>
<feature type="domain" description="Fido" evidence="1">
    <location>
        <begin position="1"/>
        <end position="136"/>
    </location>
</feature>
<dbReference type="InterPro" id="IPR003812">
    <property type="entry name" value="Fido"/>
</dbReference>
<reference evidence="2 3" key="1">
    <citation type="journal article" date="2016" name="Nat. Commun.">
        <title>Thousands of microbial genomes shed light on interconnected biogeochemical processes in an aquifer system.</title>
        <authorList>
            <person name="Anantharaman K."/>
            <person name="Brown C.T."/>
            <person name="Hug L.A."/>
            <person name="Sharon I."/>
            <person name="Castelle C.J."/>
            <person name="Probst A.J."/>
            <person name="Thomas B.C."/>
            <person name="Singh A."/>
            <person name="Wilkins M.J."/>
            <person name="Karaoz U."/>
            <person name="Brodie E.L."/>
            <person name="Williams K.H."/>
            <person name="Hubbard S.S."/>
            <person name="Banfield J.F."/>
        </authorList>
    </citation>
    <scope>NUCLEOTIDE SEQUENCE [LARGE SCALE GENOMIC DNA]</scope>
</reference>
<gene>
    <name evidence="2" type="ORF">A2943_02405</name>
</gene>
<evidence type="ECO:0000313" key="3">
    <source>
        <dbReference type="Proteomes" id="UP000176185"/>
    </source>
</evidence>
<proteinExistence type="predicted"/>
<protein>
    <recommendedName>
        <fullName evidence="1">Fido domain-containing protein</fullName>
    </recommendedName>
</protein>
<dbReference type="PANTHER" id="PTHR39426:SF1">
    <property type="entry name" value="HOMOLOGY TO DEATH-ON-CURING PROTEIN OF PHAGE P1"/>
    <property type="match status" value="1"/>
</dbReference>
<sequence length="145" mass="16501">MARIQKISVVDVEYVAFRLAKSLMEWDEPIPGFETRFPAKLESAINAPFQTFDKKSLYKGLLGKSAALFYFMIKDHPFQNGNKRIAVATLLYFLYSNGWWLSVSNDILYEFAKSVADSNPKLKDAELKRIEGFLGQSLVPQGLLK</sequence>
<dbReference type="Proteomes" id="UP000176185">
    <property type="component" value="Unassembled WGS sequence"/>
</dbReference>
<dbReference type="AlphaFoldDB" id="A0A1F4XG92"/>
<evidence type="ECO:0000259" key="1">
    <source>
        <dbReference type="PROSITE" id="PS51459"/>
    </source>
</evidence>
<organism evidence="2 3">
    <name type="scientific">Candidatus Adlerbacteria bacterium RIFCSPLOWO2_01_FULL_51_16</name>
    <dbReference type="NCBI Taxonomy" id="1797243"/>
    <lineage>
        <taxon>Bacteria</taxon>
        <taxon>Candidatus Adleribacteriota</taxon>
    </lineage>
</organism>